<gene>
    <name evidence="2" type="ORF">FNY66_08415</name>
</gene>
<evidence type="ECO:0000259" key="1">
    <source>
        <dbReference type="Pfam" id="PF14238"/>
    </source>
</evidence>
<dbReference type="EMBL" id="VMSO01000009">
    <property type="protein sequence ID" value="KAA8501362.1"/>
    <property type="molecule type" value="Genomic_DNA"/>
</dbReference>
<evidence type="ECO:0000313" key="2">
    <source>
        <dbReference type="EMBL" id="KAA8501362.1"/>
    </source>
</evidence>
<feature type="domain" description="DUF4340" evidence="1">
    <location>
        <begin position="76"/>
        <end position="176"/>
    </location>
</feature>
<dbReference type="OrthoDB" id="1815967at2"/>
<accession>A0A5M9I277</accession>
<keyword evidence="3" id="KW-1185">Reference proteome</keyword>
<dbReference type="AlphaFoldDB" id="A0A5M9I277"/>
<dbReference type="Proteomes" id="UP000322025">
    <property type="component" value="Unassembled WGS sequence"/>
</dbReference>
<evidence type="ECO:0000313" key="3">
    <source>
        <dbReference type="Proteomes" id="UP000322025"/>
    </source>
</evidence>
<reference evidence="2" key="1">
    <citation type="submission" date="2019-07" db="EMBL/GenBank/DDBJ databases">
        <authorList>
            <person name="Wongkuna S."/>
            <person name="Scaria J."/>
        </authorList>
    </citation>
    <scope>NUCLEOTIDE SEQUENCE [LARGE SCALE GENOMIC DNA]</scope>
    <source>
        <strain evidence="2">SW178</strain>
    </source>
</reference>
<sequence>MRKKNRGVLILVIVLVLLLAVYFGLRAWNASQEEKAEAEQEAATVHVTDTAAEDIVSLKFNVGNGDLEFSKEDDKWYYTPDKDFPLQQSYPEDMAEAAGSITADRELTDGDSLDAYGLDDPAYTVEYTDAEGNVTELLFGDMTGDDYYVMISGSDTVYTVSSSVIDALNYSLEDMAQLDDYPSIGSGNLVKEVITQNGETTTYDSEDEDQAEDIAAVAGGLGAVTLSEAADYSVEDEDLDMYGLDEESRITVEATYTQDDEEQLLTLYIGNEDGNGNRYVMLNDSRIVYLISDEICDNILNN</sequence>
<comment type="caution">
    <text evidence="2">The sequence shown here is derived from an EMBL/GenBank/DDBJ whole genome shotgun (WGS) entry which is preliminary data.</text>
</comment>
<name>A0A5M9I277_9FIRM</name>
<proteinExistence type="predicted"/>
<dbReference type="InterPro" id="IPR025641">
    <property type="entry name" value="DUF4340"/>
</dbReference>
<dbReference type="Pfam" id="PF14238">
    <property type="entry name" value="DUF4340"/>
    <property type="match status" value="2"/>
</dbReference>
<feature type="domain" description="DUF4340" evidence="1">
    <location>
        <begin position="212"/>
        <end position="295"/>
    </location>
</feature>
<organism evidence="2 3">
    <name type="scientific">Mediterraneibacter catenae</name>
    <dbReference type="NCBI Taxonomy" id="2594882"/>
    <lineage>
        <taxon>Bacteria</taxon>
        <taxon>Bacillati</taxon>
        <taxon>Bacillota</taxon>
        <taxon>Clostridia</taxon>
        <taxon>Lachnospirales</taxon>
        <taxon>Lachnospiraceae</taxon>
        <taxon>Mediterraneibacter</taxon>
    </lineage>
</organism>
<dbReference type="RefSeq" id="WP_150310838.1">
    <property type="nucleotide sequence ID" value="NZ_VMSO01000009.1"/>
</dbReference>
<protein>
    <submittedName>
        <fullName evidence="2">DUF4340 domain-containing protein</fullName>
    </submittedName>
</protein>